<organism evidence="2 3">
    <name type="scientific">Rhamnella rubrinervis</name>
    <dbReference type="NCBI Taxonomy" id="2594499"/>
    <lineage>
        <taxon>Eukaryota</taxon>
        <taxon>Viridiplantae</taxon>
        <taxon>Streptophyta</taxon>
        <taxon>Embryophyta</taxon>
        <taxon>Tracheophyta</taxon>
        <taxon>Spermatophyta</taxon>
        <taxon>Magnoliopsida</taxon>
        <taxon>eudicotyledons</taxon>
        <taxon>Gunneridae</taxon>
        <taxon>Pentapetalae</taxon>
        <taxon>rosids</taxon>
        <taxon>fabids</taxon>
        <taxon>Rosales</taxon>
        <taxon>Rhamnaceae</taxon>
        <taxon>rhamnoid group</taxon>
        <taxon>Rhamneae</taxon>
        <taxon>Rhamnella</taxon>
    </lineage>
</organism>
<dbReference type="GO" id="GO:0016298">
    <property type="term" value="F:lipase activity"/>
    <property type="evidence" value="ECO:0007669"/>
    <property type="project" value="TreeGrafter"/>
</dbReference>
<dbReference type="PANTHER" id="PTHR45966">
    <property type="entry name" value="GDSL-LIKE LIPASE/ACYLHYDROLASE"/>
    <property type="match status" value="1"/>
</dbReference>
<protein>
    <submittedName>
        <fullName evidence="2">Uncharacterized protein</fullName>
    </submittedName>
</protein>
<name>A0A8K0HMD2_9ROSA</name>
<keyword evidence="1" id="KW-0732">Signal</keyword>
<evidence type="ECO:0000313" key="2">
    <source>
        <dbReference type="EMBL" id="KAF3455551.1"/>
    </source>
</evidence>
<keyword evidence="3" id="KW-1185">Reference proteome</keyword>
<dbReference type="OrthoDB" id="1747022at2759"/>
<reference evidence="2" key="1">
    <citation type="submission" date="2020-03" db="EMBL/GenBank/DDBJ databases">
        <title>A high-quality chromosome-level genome assembly of a woody plant with both climbing and erect habits, Rhamnella rubrinervis.</title>
        <authorList>
            <person name="Lu Z."/>
            <person name="Yang Y."/>
            <person name="Zhu X."/>
            <person name="Sun Y."/>
        </authorList>
    </citation>
    <scope>NUCLEOTIDE SEQUENCE</scope>
    <source>
        <strain evidence="2">BYM</strain>
        <tissue evidence="2">Leaf</tissue>
    </source>
</reference>
<dbReference type="InterPro" id="IPR036514">
    <property type="entry name" value="SGNH_hydro_sf"/>
</dbReference>
<comment type="caution">
    <text evidence="2">The sequence shown here is derived from an EMBL/GenBank/DDBJ whole genome shotgun (WGS) entry which is preliminary data.</text>
</comment>
<evidence type="ECO:0000256" key="1">
    <source>
        <dbReference type="ARBA" id="ARBA00022729"/>
    </source>
</evidence>
<dbReference type="EMBL" id="VOIH02000001">
    <property type="protein sequence ID" value="KAF3455551.1"/>
    <property type="molecule type" value="Genomic_DNA"/>
</dbReference>
<sequence length="251" mass="28085">METTAKHIDALNRELGVGIVVRHHEGDVLATKSKYFPPLAGKEDRAKLDGMYECILLCRRLHCWNPEVLFGTCCFAPRNEDLMTDLSSQPQVNFHHHAGYVKVIDLGTQLEYYKKVETWLRNKLGNVEAKARLSRAVYLFSIGSNDYLSLFLTNSTMLNYYNKSQYIGMVIGNLTSAIKEIHTRGGGKFGFINSLDGCSTGLRIIKPKNNGSCLEEVTSLEKLHNGALLKLLANNATNSAEGFQILTLRLE</sequence>
<dbReference type="PANTHER" id="PTHR45966:SF4">
    <property type="entry name" value="GDSL ESTERASE_LIPASE 5"/>
    <property type="match status" value="1"/>
</dbReference>
<evidence type="ECO:0000313" key="3">
    <source>
        <dbReference type="Proteomes" id="UP000796880"/>
    </source>
</evidence>
<dbReference type="Gene3D" id="3.40.50.1110">
    <property type="entry name" value="SGNH hydrolase"/>
    <property type="match status" value="1"/>
</dbReference>
<accession>A0A8K0HMD2</accession>
<gene>
    <name evidence="2" type="ORF">FNV43_RR00182</name>
</gene>
<dbReference type="AlphaFoldDB" id="A0A8K0HMD2"/>
<dbReference type="InterPro" id="IPR044552">
    <property type="entry name" value="GLIP1-5/GLL25"/>
</dbReference>
<dbReference type="Proteomes" id="UP000796880">
    <property type="component" value="Unassembled WGS sequence"/>
</dbReference>
<proteinExistence type="predicted"/>